<comment type="similarity">
    <text evidence="1">Belongs to the ComF/GntX family.</text>
</comment>
<name>A0ABY1ABZ1_9LACO</name>
<feature type="domain" description="Phosphoribosyltransferase" evidence="2">
    <location>
        <begin position="157"/>
        <end position="227"/>
    </location>
</feature>
<accession>A0ABY1ABZ1</accession>
<reference evidence="3 4" key="1">
    <citation type="submission" date="2016-10" db="EMBL/GenBank/DDBJ databases">
        <authorList>
            <person name="Varghese N."/>
            <person name="Submissions S."/>
        </authorList>
    </citation>
    <scope>NUCLEOTIDE SEQUENCE [LARGE SCALE GENOMIC DNA]</scope>
    <source>
        <strain evidence="3 4">WC1T17</strain>
    </source>
</reference>
<dbReference type="PANTHER" id="PTHR47505:SF1">
    <property type="entry name" value="DNA UTILIZATION PROTEIN YHGH"/>
    <property type="match status" value="1"/>
</dbReference>
<gene>
    <name evidence="3" type="ORF">SAMN05216431_10773</name>
</gene>
<dbReference type="SUPFAM" id="SSF53271">
    <property type="entry name" value="PRTase-like"/>
    <property type="match status" value="1"/>
</dbReference>
<dbReference type="InterPro" id="IPR051910">
    <property type="entry name" value="ComF/GntX_DNA_util-trans"/>
</dbReference>
<evidence type="ECO:0000313" key="4">
    <source>
        <dbReference type="Proteomes" id="UP000182089"/>
    </source>
</evidence>
<comment type="caution">
    <text evidence="3">The sequence shown here is derived from an EMBL/GenBank/DDBJ whole genome shotgun (WGS) entry which is preliminary data.</text>
</comment>
<evidence type="ECO:0000256" key="1">
    <source>
        <dbReference type="ARBA" id="ARBA00008007"/>
    </source>
</evidence>
<dbReference type="Pfam" id="PF00156">
    <property type="entry name" value="Pribosyltran"/>
    <property type="match status" value="1"/>
</dbReference>
<evidence type="ECO:0000313" key="3">
    <source>
        <dbReference type="EMBL" id="SEM71730.1"/>
    </source>
</evidence>
<proteinExistence type="inferred from homology"/>
<protein>
    <submittedName>
        <fullName evidence="3">Competence protein ComFC</fullName>
    </submittedName>
</protein>
<dbReference type="Proteomes" id="UP000182089">
    <property type="component" value="Unassembled WGS sequence"/>
</dbReference>
<dbReference type="InterPro" id="IPR000836">
    <property type="entry name" value="PRTase_dom"/>
</dbReference>
<evidence type="ECO:0000259" key="2">
    <source>
        <dbReference type="Pfam" id="PF00156"/>
    </source>
</evidence>
<sequence>MNECLWCHQKLPLRLTWDWLFSLKPLPQNYICASCLKMFEKTGDKVCPGCGRKQDNMNLCLDCSKWQHDHHLLHNKALFVYQQAAMKEYIEQYKFMGNYQLRRLFQKQIQAAITPYLKKAFTVVVIPVDQETFETRGFNQVCGWLEGIEYQSYFEMKKKYGRQKQSTKTRCQRLATKNPFKYTGPETLKEKKILLVDDIYTTGRTLYYAQEILEEKGADFVTSLTLAR</sequence>
<dbReference type="CDD" id="cd06223">
    <property type="entry name" value="PRTases_typeI"/>
    <property type="match status" value="1"/>
</dbReference>
<dbReference type="PANTHER" id="PTHR47505">
    <property type="entry name" value="DNA UTILIZATION PROTEIN YHGH"/>
    <property type="match status" value="1"/>
</dbReference>
<dbReference type="Gene3D" id="3.40.50.2020">
    <property type="match status" value="1"/>
</dbReference>
<dbReference type="EMBL" id="FOCC01000007">
    <property type="protein sequence ID" value="SEM71730.1"/>
    <property type="molecule type" value="Genomic_DNA"/>
</dbReference>
<dbReference type="InterPro" id="IPR029057">
    <property type="entry name" value="PRTase-like"/>
</dbReference>
<organism evidence="3 4">
    <name type="scientific">Ligilactobacillus ruminis</name>
    <dbReference type="NCBI Taxonomy" id="1623"/>
    <lineage>
        <taxon>Bacteria</taxon>
        <taxon>Bacillati</taxon>
        <taxon>Bacillota</taxon>
        <taxon>Bacilli</taxon>
        <taxon>Lactobacillales</taxon>
        <taxon>Lactobacillaceae</taxon>
        <taxon>Ligilactobacillus</taxon>
    </lineage>
</organism>